<evidence type="ECO:0000256" key="4">
    <source>
        <dbReference type="ARBA" id="ARBA00022989"/>
    </source>
</evidence>
<dbReference type="CTD" id="9032"/>
<protein>
    <submittedName>
        <fullName evidence="9">Transmembrane 4 L6 family member 5</fullName>
    </submittedName>
</protein>
<keyword evidence="5 7" id="KW-0472">Membrane</keyword>
<dbReference type="PANTHER" id="PTHR14198:SF4">
    <property type="entry name" value="TRANSMEMBRANE 4 L6 FAMILY MEMBER 5"/>
    <property type="match status" value="1"/>
</dbReference>
<gene>
    <name evidence="9" type="primary">TM4SF5</name>
</gene>
<name>A0A6P9D530_PANGU</name>
<feature type="transmembrane region" description="Helical" evidence="7">
    <location>
        <begin position="125"/>
        <end position="146"/>
    </location>
</feature>
<comment type="similarity">
    <text evidence="2">Belongs to the L6 tetraspanin family.</text>
</comment>
<evidence type="ECO:0000256" key="2">
    <source>
        <dbReference type="ARBA" id="ARBA00006193"/>
    </source>
</evidence>
<comment type="subcellular location">
    <subcellularLocation>
        <location evidence="1">Membrane</location>
        <topology evidence="1">Multi-pass membrane protein</topology>
    </subcellularLocation>
</comment>
<dbReference type="RefSeq" id="XP_034286715.1">
    <property type="nucleotide sequence ID" value="XM_034430824.1"/>
</dbReference>
<keyword evidence="8" id="KW-1185">Reference proteome</keyword>
<dbReference type="Pfam" id="PF05805">
    <property type="entry name" value="L6_membrane"/>
    <property type="match status" value="1"/>
</dbReference>
<evidence type="ECO:0000256" key="5">
    <source>
        <dbReference type="ARBA" id="ARBA00023136"/>
    </source>
</evidence>
<evidence type="ECO:0000313" key="9">
    <source>
        <dbReference type="RefSeq" id="XP_034286715.1"/>
    </source>
</evidence>
<feature type="region of interest" description="Disordered" evidence="6">
    <location>
        <begin position="1"/>
        <end position="26"/>
    </location>
</feature>
<sequence length="315" mass="33490">MSGPTDQRKTQADPAPAPKQGSEFLKAEPQLILVPVASGWHESWTMPSALSPGEANPESRRACVWPSGPSQRFGAIAPGRGRSCWAPVGGVADWQRSPLAERSEQTSSRTAPAHSAMCTGKCSRLVGLTLVAAALACMAANILLFFPNAERQWTPDHITTQAWLMGGVIGGGLMVLCTGCSSVRAGGKGCCGYGCCGNRCRMLRSVFCSVFGGLGAFYCLVVSSTALADGPWCETESQWASPFKDLSDNYLQNKTMWEVCLNPPSIVLWHIVLFSILLGLSLLEMVLCGIQVVNGLLGTVCGDCRKADDRDGEGL</sequence>
<dbReference type="GeneID" id="117673446"/>
<dbReference type="GO" id="GO:0016020">
    <property type="term" value="C:membrane"/>
    <property type="evidence" value="ECO:0007669"/>
    <property type="project" value="UniProtKB-SubCell"/>
</dbReference>
<dbReference type="KEGG" id="pgut:117673446"/>
<feature type="transmembrane region" description="Helical" evidence="7">
    <location>
        <begin position="158"/>
        <end position="178"/>
    </location>
</feature>
<dbReference type="InParanoid" id="A0A6P9D530"/>
<evidence type="ECO:0000256" key="6">
    <source>
        <dbReference type="SAM" id="MobiDB-lite"/>
    </source>
</evidence>
<keyword evidence="3 7" id="KW-0812">Transmembrane</keyword>
<dbReference type="InterPro" id="IPR008661">
    <property type="entry name" value="L6_membrane"/>
</dbReference>
<evidence type="ECO:0000313" key="8">
    <source>
        <dbReference type="Proteomes" id="UP001652622"/>
    </source>
</evidence>
<dbReference type="OMA" id="MVLCGIQ"/>
<evidence type="ECO:0000256" key="3">
    <source>
        <dbReference type="ARBA" id="ARBA00022692"/>
    </source>
</evidence>
<organism evidence="8 9">
    <name type="scientific">Pantherophis guttatus</name>
    <name type="common">Corn snake</name>
    <name type="synonym">Elaphe guttata</name>
    <dbReference type="NCBI Taxonomy" id="94885"/>
    <lineage>
        <taxon>Eukaryota</taxon>
        <taxon>Metazoa</taxon>
        <taxon>Chordata</taxon>
        <taxon>Craniata</taxon>
        <taxon>Vertebrata</taxon>
        <taxon>Euteleostomi</taxon>
        <taxon>Lepidosauria</taxon>
        <taxon>Squamata</taxon>
        <taxon>Bifurcata</taxon>
        <taxon>Unidentata</taxon>
        <taxon>Episquamata</taxon>
        <taxon>Toxicofera</taxon>
        <taxon>Serpentes</taxon>
        <taxon>Colubroidea</taxon>
        <taxon>Colubridae</taxon>
        <taxon>Colubrinae</taxon>
        <taxon>Pantherophis</taxon>
    </lineage>
</organism>
<accession>A0A6P9D530</accession>
<dbReference type="Proteomes" id="UP001652622">
    <property type="component" value="Unplaced"/>
</dbReference>
<feature type="transmembrane region" description="Helical" evidence="7">
    <location>
        <begin position="266"/>
        <end position="287"/>
    </location>
</feature>
<dbReference type="PANTHER" id="PTHR14198">
    <property type="entry name" value="TRANSMEMBRANE 4 L6 FAMILY MEMBER 1-RELATED"/>
    <property type="match status" value="1"/>
</dbReference>
<evidence type="ECO:0000256" key="7">
    <source>
        <dbReference type="SAM" id="Phobius"/>
    </source>
</evidence>
<feature type="transmembrane region" description="Helical" evidence="7">
    <location>
        <begin position="206"/>
        <end position="228"/>
    </location>
</feature>
<feature type="compositionally biased region" description="Basic and acidic residues" evidence="6">
    <location>
        <begin position="1"/>
        <end position="11"/>
    </location>
</feature>
<reference evidence="9" key="1">
    <citation type="submission" date="2025-08" db="UniProtKB">
        <authorList>
            <consortium name="RefSeq"/>
        </authorList>
    </citation>
    <scope>IDENTIFICATION</scope>
    <source>
        <tissue evidence="9">Blood</tissue>
    </source>
</reference>
<evidence type="ECO:0000256" key="1">
    <source>
        <dbReference type="ARBA" id="ARBA00004141"/>
    </source>
</evidence>
<keyword evidence="4 7" id="KW-1133">Transmembrane helix</keyword>
<dbReference type="AlphaFoldDB" id="A0A6P9D530"/>
<proteinExistence type="inferred from homology"/>